<dbReference type="InterPro" id="IPR040382">
    <property type="entry name" value="NOL10/Enp2"/>
</dbReference>
<feature type="region of interest" description="Disordered" evidence="6">
    <location>
        <begin position="471"/>
        <end position="580"/>
    </location>
</feature>
<dbReference type="GO" id="GO:0032040">
    <property type="term" value="C:small-subunit processome"/>
    <property type="evidence" value="ECO:0007669"/>
    <property type="project" value="TreeGrafter"/>
</dbReference>
<dbReference type="PANTHER" id="PTHR14927">
    <property type="entry name" value="NUCLEOLAR PROTEIN 10"/>
    <property type="match status" value="1"/>
</dbReference>
<dbReference type="EMBL" id="HBKP01001723">
    <property type="protein sequence ID" value="CAE2201154.1"/>
    <property type="molecule type" value="Transcribed_RNA"/>
</dbReference>
<evidence type="ECO:0000259" key="7">
    <source>
        <dbReference type="Pfam" id="PF08159"/>
    </source>
</evidence>
<dbReference type="InterPro" id="IPR036322">
    <property type="entry name" value="WD40_repeat_dom_sf"/>
</dbReference>
<evidence type="ECO:0000259" key="8">
    <source>
        <dbReference type="Pfam" id="PF23097"/>
    </source>
</evidence>
<feature type="domain" description="NUC153" evidence="7">
    <location>
        <begin position="457"/>
        <end position="482"/>
    </location>
</feature>
<evidence type="ECO:0000256" key="5">
    <source>
        <dbReference type="ARBA" id="ARBA00023242"/>
    </source>
</evidence>
<dbReference type="InterPro" id="IPR056550">
    <property type="entry name" value="NOL10_2nd"/>
</dbReference>
<evidence type="ECO:0000256" key="6">
    <source>
        <dbReference type="SAM" id="MobiDB-lite"/>
    </source>
</evidence>
<dbReference type="InterPro" id="IPR015943">
    <property type="entry name" value="WD40/YVTN_repeat-like_dom_sf"/>
</dbReference>
<dbReference type="GO" id="GO:0030686">
    <property type="term" value="C:90S preribosome"/>
    <property type="evidence" value="ECO:0007669"/>
    <property type="project" value="TreeGrafter"/>
</dbReference>
<dbReference type="AlphaFoldDB" id="A0A7S4M4P8"/>
<evidence type="ECO:0000256" key="4">
    <source>
        <dbReference type="ARBA" id="ARBA00022737"/>
    </source>
</evidence>
<keyword evidence="3" id="KW-0853">WD repeat</keyword>
<accession>A0A7S4M4P8</accession>
<proteinExistence type="inferred from homology"/>
<keyword evidence="4" id="KW-0677">Repeat</keyword>
<evidence type="ECO:0000256" key="2">
    <source>
        <dbReference type="ARBA" id="ARBA00005264"/>
    </source>
</evidence>
<evidence type="ECO:0008006" key="11">
    <source>
        <dbReference type="Google" id="ProtNLM"/>
    </source>
</evidence>
<dbReference type="Gene3D" id="2.130.10.10">
    <property type="entry name" value="YVTN repeat-like/Quinoprotein amine dehydrogenase"/>
    <property type="match status" value="1"/>
</dbReference>
<dbReference type="PANTHER" id="PTHR14927:SF0">
    <property type="entry name" value="NUCLEOLAR PROTEIN 10"/>
    <property type="match status" value="1"/>
</dbReference>
<dbReference type="InterPro" id="IPR012580">
    <property type="entry name" value="NUC153"/>
</dbReference>
<gene>
    <name evidence="10" type="ORF">VSP0166_LOCUS1248</name>
</gene>
<feature type="compositionally biased region" description="Basic and acidic residues" evidence="6">
    <location>
        <begin position="476"/>
        <end position="496"/>
    </location>
</feature>
<dbReference type="Pfam" id="PF23097">
    <property type="entry name" value="NOL10_2nd"/>
    <property type="match status" value="1"/>
</dbReference>
<comment type="subcellular location">
    <subcellularLocation>
        <location evidence="1">Nucleus</location>
        <location evidence="1">Nucleolus</location>
    </subcellularLocation>
</comment>
<evidence type="ECO:0000259" key="9">
    <source>
        <dbReference type="Pfam" id="PF23098"/>
    </source>
</evidence>
<keyword evidence="5" id="KW-0539">Nucleus</keyword>
<feature type="domain" description="Nucleolar protein 10-like N-terminal" evidence="9">
    <location>
        <begin position="9"/>
        <end position="359"/>
    </location>
</feature>
<name>A0A7S4M4P8_9EUKA</name>
<evidence type="ECO:0000256" key="1">
    <source>
        <dbReference type="ARBA" id="ARBA00004604"/>
    </source>
</evidence>
<reference evidence="10" key="1">
    <citation type="submission" date="2021-01" db="EMBL/GenBank/DDBJ databases">
        <authorList>
            <person name="Corre E."/>
            <person name="Pelletier E."/>
            <person name="Niang G."/>
            <person name="Scheremetjew M."/>
            <person name="Finn R."/>
            <person name="Kale V."/>
            <person name="Holt S."/>
            <person name="Cochrane G."/>
            <person name="Meng A."/>
            <person name="Brown T."/>
            <person name="Cohen L."/>
        </authorList>
    </citation>
    <scope>NUCLEOTIDE SEQUENCE</scope>
    <source>
        <strain evidence="10">DIVA3 518/3/11/1/6</strain>
    </source>
</reference>
<dbReference type="InterPro" id="IPR056551">
    <property type="entry name" value="Beta-prop_NOL10_N"/>
</dbReference>
<evidence type="ECO:0000313" key="10">
    <source>
        <dbReference type="EMBL" id="CAE2201154.1"/>
    </source>
</evidence>
<protein>
    <recommendedName>
        <fullName evidence="11">Nucleolar protein 10</fullName>
    </recommendedName>
</protein>
<comment type="similarity">
    <text evidence="2">Belongs to the WD repeat NOL10/ENP2 family.</text>
</comment>
<dbReference type="GO" id="GO:0000462">
    <property type="term" value="P:maturation of SSU-rRNA from tricistronic rRNA transcript (SSU-rRNA, 5.8S rRNA, LSU-rRNA)"/>
    <property type="evidence" value="ECO:0007669"/>
    <property type="project" value="TreeGrafter"/>
</dbReference>
<sequence length="580" mass="67193">MNVVAPSGASVYNITAGKTLPQWIPNRSKKEMKKDTDFQHRIQLLQDFEFNGSCQQIRVSDDGYYIAAVGMYPPRLKIYAVEDLAMKCERGLDCEVVQFCFLSDDYKKLALLQSDRHIEIHAQYGTHYKVRLPKFGRDMIFDRSTAELYTAASGKDVYRFNLSTGQFQESFRSTSKEGNNCIDQHPDHLLVAVGGDNGILGCFDTRQTAQVGQLNIKKQVGANSITSVKFDRKETMQVAVGTDSGVVLIYDIRSSTPLLVKDHQYELPIKDIQFQGDYCISSDSRICKIWNKRDAKPYVNIESEHTINRATIVDNSGLMFLAEQKDKMEIYYIPGLGVAPFWCSFLDNLTEELEQDNQTVIYDDYKFITRAELESFGLNKLIGTPYLRAYMHGFFMDARLYRKVFDMANPYGYKEYVQERIKKKRDEQQASRITKKRKGPKVNKFFHERYLQDLKDDDRFGALMNKDEFEIDPNSEEFKQRNRHQEQETEPNDHEMSAQPFEDYQVEEPTEKKPKHQARSVQKSVSLDRRERKLKASLGSRVKTQPTKKPRATKSSSKNMEFTFVPESHKKRMKSKKNAK</sequence>
<dbReference type="SUPFAM" id="SSF50978">
    <property type="entry name" value="WD40 repeat-like"/>
    <property type="match status" value="1"/>
</dbReference>
<organism evidence="10">
    <name type="scientific">Vannella robusta</name>
    <dbReference type="NCBI Taxonomy" id="1487602"/>
    <lineage>
        <taxon>Eukaryota</taxon>
        <taxon>Amoebozoa</taxon>
        <taxon>Discosea</taxon>
        <taxon>Flabellinia</taxon>
        <taxon>Vannellidae</taxon>
        <taxon>Vannella</taxon>
    </lineage>
</organism>
<feature type="compositionally biased region" description="Basic residues" evidence="6">
    <location>
        <begin position="569"/>
        <end position="580"/>
    </location>
</feature>
<feature type="domain" description="Nucleolar protein 10-like second" evidence="8">
    <location>
        <begin position="361"/>
        <end position="407"/>
    </location>
</feature>
<dbReference type="Pfam" id="PF23098">
    <property type="entry name" value="Beta-prop_NOL10_N"/>
    <property type="match status" value="1"/>
</dbReference>
<dbReference type="Pfam" id="PF08159">
    <property type="entry name" value="NUC153"/>
    <property type="match status" value="1"/>
</dbReference>
<evidence type="ECO:0000256" key="3">
    <source>
        <dbReference type="ARBA" id="ARBA00022574"/>
    </source>
</evidence>